<comment type="caution">
    <text evidence="8">The sequence shown here is derived from an EMBL/GenBank/DDBJ whole genome shotgun (WGS) entry which is preliminary data.</text>
</comment>
<dbReference type="GO" id="GO:0006015">
    <property type="term" value="P:5-phosphoribose 1-diphosphate biosynthetic process"/>
    <property type="evidence" value="ECO:0007669"/>
    <property type="project" value="UniProtKB-UniRule"/>
</dbReference>
<dbReference type="GO" id="GO:0019634">
    <property type="term" value="P:organic phosphonate metabolic process"/>
    <property type="evidence" value="ECO:0007669"/>
    <property type="project" value="UniProtKB-UniRule"/>
</dbReference>
<feature type="binding site" evidence="6">
    <location>
        <begin position="11"/>
        <end position="18"/>
    </location>
    <ligand>
        <name>ATP</name>
        <dbReference type="ChEBI" id="CHEBI:30616"/>
    </ligand>
</feature>
<evidence type="ECO:0000256" key="5">
    <source>
        <dbReference type="ARBA" id="ARBA00022840"/>
    </source>
</evidence>
<evidence type="ECO:0000313" key="9">
    <source>
        <dbReference type="Proteomes" id="UP000095463"/>
    </source>
</evidence>
<dbReference type="NCBIfam" id="TIGR02322">
    <property type="entry name" value="phosphon_PhnN"/>
    <property type="match status" value="1"/>
</dbReference>
<dbReference type="UniPathway" id="UPA00087">
    <property type="reaction ID" value="UER00175"/>
</dbReference>
<protein>
    <recommendedName>
        <fullName evidence="6">Ribose 1,5-bisphosphate phosphokinase PhnN</fullName>
        <ecNumber evidence="6">2.7.4.23</ecNumber>
    </recommendedName>
    <alternativeName>
        <fullName evidence="6">Ribose 1,5-bisphosphokinase</fullName>
    </alternativeName>
</protein>
<dbReference type="EC" id="2.7.4.23" evidence="6"/>
<accession>A0A1E5XJM1</accession>
<keyword evidence="9" id="KW-1185">Reference proteome</keyword>
<dbReference type="GO" id="GO:0005524">
    <property type="term" value="F:ATP binding"/>
    <property type="evidence" value="ECO:0007669"/>
    <property type="project" value="UniProtKB-KW"/>
</dbReference>
<reference evidence="8 9" key="1">
    <citation type="journal article" date="2015" name="Genome Announc.">
        <title>Genome Assemblies of Three Soil-Associated Devosia species: D. insulae, D. limi, and D. soli.</title>
        <authorList>
            <person name="Hassan Y.I."/>
            <person name="Lepp D."/>
            <person name="Zhou T."/>
        </authorList>
    </citation>
    <scope>NUCLEOTIDE SEQUENCE [LARGE SCALE GENOMIC DNA]</scope>
    <source>
        <strain evidence="8 9">DS-56</strain>
    </source>
</reference>
<dbReference type="HAMAP" id="MF_00836">
    <property type="entry name" value="PhnN"/>
    <property type="match status" value="1"/>
</dbReference>
<proteinExistence type="inferred from homology"/>
<dbReference type="GO" id="GO:0033863">
    <property type="term" value="F:ribose 1,5-bisphosphate phosphokinase activity"/>
    <property type="evidence" value="ECO:0007669"/>
    <property type="project" value="UniProtKB-UniRule"/>
</dbReference>
<dbReference type="AlphaFoldDB" id="A0A1E5XJM1"/>
<feature type="domain" description="Guanylate kinase/L-type calcium channel beta subunit" evidence="7">
    <location>
        <begin position="3"/>
        <end position="183"/>
    </location>
</feature>
<organism evidence="8 9">
    <name type="scientific">Devosia insulae DS-56</name>
    <dbReference type="NCBI Taxonomy" id="1116389"/>
    <lineage>
        <taxon>Bacteria</taxon>
        <taxon>Pseudomonadati</taxon>
        <taxon>Pseudomonadota</taxon>
        <taxon>Alphaproteobacteria</taxon>
        <taxon>Hyphomicrobiales</taxon>
        <taxon>Devosiaceae</taxon>
        <taxon>Devosia</taxon>
    </lineage>
</organism>
<dbReference type="InterPro" id="IPR012699">
    <property type="entry name" value="PhnN"/>
</dbReference>
<evidence type="ECO:0000256" key="6">
    <source>
        <dbReference type="HAMAP-Rule" id="MF_00836"/>
    </source>
</evidence>
<comment type="similarity">
    <text evidence="6">Belongs to the ribose 1,5-bisphosphokinase family.</text>
</comment>
<dbReference type="Gene3D" id="3.40.50.300">
    <property type="entry name" value="P-loop containing nucleotide triphosphate hydrolases"/>
    <property type="match status" value="1"/>
</dbReference>
<sequence length="184" mass="19518">MSHGALVLVVGPSGAGKDTLIGAAKAALADDLRFSFPRRVVTRTAMVELEDHDSVDVNEFGRQKLRGAYALDWEAHGLCYGVPAAIDAAMVAGRIVVVNTSRKVIERAIEKYPSCHVLLVTARPEVRAKRLAGRGRESAEDIEARLQREGAPVPEGIVPQIIDNSAGLDAGIAAFVGALRAIAD</sequence>
<evidence type="ECO:0000313" key="8">
    <source>
        <dbReference type="EMBL" id="OEO28779.1"/>
    </source>
</evidence>
<evidence type="ECO:0000256" key="2">
    <source>
        <dbReference type="ARBA" id="ARBA00005069"/>
    </source>
</evidence>
<comment type="catalytic activity">
    <reaction evidence="1 6">
        <text>alpha-D-ribose 1,5-bisphosphate + ATP = 5-phospho-alpha-D-ribose 1-diphosphate + ADP</text>
        <dbReference type="Rhea" id="RHEA:20109"/>
        <dbReference type="ChEBI" id="CHEBI:30616"/>
        <dbReference type="ChEBI" id="CHEBI:58017"/>
        <dbReference type="ChEBI" id="CHEBI:68688"/>
        <dbReference type="ChEBI" id="CHEBI:456216"/>
        <dbReference type="EC" id="2.7.4.23"/>
    </reaction>
</comment>
<keyword evidence="3 6" id="KW-0808">Transferase</keyword>
<dbReference type="SUPFAM" id="SSF52540">
    <property type="entry name" value="P-loop containing nucleoside triphosphate hydrolases"/>
    <property type="match status" value="1"/>
</dbReference>
<evidence type="ECO:0000256" key="4">
    <source>
        <dbReference type="ARBA" id="ARBA00022741"/>
    </source>
</evidence>
<evidence type="ECO:0000259" key="7">
    <source>
        <dbReference type="SMART" id="SM00072"/>
    </source>
</evidence>
<comment type="pathway">
    <text evidence="2 6">Metabolic intermediate biosynthesis; 5-phospho-alpha-D-ribose 1-diphosphate biosynthesis; 5-phospho-alpha-D-ribose 1-diphosphate from D-ribose 5-phosphate (route II): step 3/3.</text>
</comment>
<dbReference type="InterPro" id="IPR008145">
    <property type="entry name" value="GK/Ca_channel_bsu"/>
</dbReference>
<dbReference type="InterPro" id="IPR027417">
    <property type="entry name" value="P-loop_NTPase"/>
</dbReference>
<dbReference type="RefSeq" id="WP_069911955.1">
    <property type="nucleotide sequence ID" value="NZ_LAJE02000357.1"/>
</dbReference>
<evidence type="ECO:0000256" key="1">
    <source>
        <dbReference type="ARBA" id="ARBA00000373"/>
    </source>
</evidence>
<gene>
    <name evidence="6" type="primary">phnN</name>
    <name evidence="8" type="ORF">VW23_003240</name>
</gene>
<name>A0A1E5XJM1_9HYPH</name>
<comment type="function">
    <text evidence="6">Catalyzes the phosphorylation of ribose 1,5-bisphosphate to 5-phospho-D-ribosyl alpha-1-diphosphate (PRPP).</text>
</comment>
<keyword evidence="5 6" id="KW-0067">ATP-binding</keyword>
<dbReference type="OrthoDB" id="341217at2"/>
<evidence type="ECO:0000256" key="3">
    <source>
        <dbReference type="ARBA" id="ARBA00022679"/>
    </source>
</evidence>
<dbReference type="Proteomes" id="UP000095463">
    <property type="component" value="Unassembled WGS sequence"/>
</dbReference>
<keyword evidence="4 6" id="KW-0547">Nucleotide-binding</keyword>
<dbReference type="SMART" id="SM00072">
    <property type="entry name" value="GuKc"/>
    <property type="match status" value="1"/>
</dbReference>
<dbReference type="EMBL" id="LAJE02000357">
    <property type="protein sequence ID" value="OEO28779.1"/>
    <property type="molecule type" value="Genomic_DNA"/>
</dbReference>